<protein>
    <submittedName>
        <fullName evidence="1">Uncharacterized protein</fullName>
    </submittedName>
</protein>
<dbReference type="EMBL" id="AP024450">
    <property type="protein sequence ID" value="BCS30706.1"/>
    <property type="molecule type" value="Genomic_DNA"/>
</dbReference>
<dbReference type="GeneID" id="64980703"/>
<gene>
    <name evidence="1" type="ORF">APUU_81009A</name>
</gene>
<feature type="non-terminal residue" evidence="1">
    <location>
        <position position="1"/>
    </location>
</feature>
<name>A0A7R7XZT3_9EURO</name>
<reference evidence="1" key="2">
    <citation type="submission" date="2021-02" db="EMBL/GenBank/DDBJ databases">
        <title>Aspergillus puulaauensis MK2 genome sequence.</title>
        <authorList>
            <person name="Futagami T."/>
            <person name="Mori K."/>
            <person name="Kadooka C."/>
            <person name="Tanaka T."/>
        </authorList>
    </citation>
    <scope>NUCLEOTIDE SEQUENCE</scope>
    <source>
        <strain evidence="1">MK2</strain>
    </source>
</reference>
<accession>A0A7R7XZT3</accession>
<dbReference type="RefSeq" id="XP_041562892.1">
    <property type="nucleotide sequence ID" value="XM_041697353.1"/>
</dbReference>
<sequence>ELQIFNVDILPCVAEIPSIEILNDGSFEIVARKVHLPALQNAVQNLFLNAQLDKNYNPLNPTGKDVALGFLLGARKMAGISFYRRALRVTQSDDARAAAFYRYLLDINSFQRN</sequence>
<evidence type="ECO:0000313" key="1">
    <source>
        <dbReference type="EMBL" id="BCS30706.1"/>
    </source>
</evidence>
<dbReference type="Proteomes" id="UP000654913">
    <property type="component" value="Chromosome 8"/>
</dbReference>
<evidence type="ECO:0000313" key="2">
    <source>
        <dbReference type="Proteomes" id="UP000654913"/>
    </source>
</evidence>
<dbReference type="AlphaFoldDB" id="A0A7R7XZT3"/>
<dbReference type="OrthoDB" id="4525614at2759"/>
<proteinExistence type="predicted"/>
<dbReference type="KEGG" id="apuu:APUU_81009A"/>
<keyword evidence="2" id="KW-1185">Reference proteome</keyword>
<reference evidence="1" key="1">
    <citation type="submission" date="2021-01" db="EMBL/GenBank/DDBJ databases">
        <authorList>
            <consortium name="Aspergillus puulaauensis MK2 genome sequencing consortium"/>
            <person name="Kazuki M."/>
            <person name="Futagami T."/>
        </authorList>
    </citation>
    <scope>NUCLEOTIDE SEQUENCE</scope>
    <source>
        <strain evidence="1">MK2</strain>
    </source>
</reference>
<organism evidence="1 2">
    <name type="scientific">Aspergillus puulaauensis</name>
    <dbReference type="NCBI Taxonomy" id="1220207"/>
    <lineage>
        <taxon>Eukaryota</taxon>
        <taxon>Fungi</taxon>
        <taxon>Dikarya</taxon>
        <taxon>Ascomycota</taxon>
        <taxon>Pezizomycotina</taxon>
        <taxon>Eurotiomycetes</taxon>
        <taxon>Eurotiomycetidae</taxon>
        <taxon>Eurotiales</taxon>
        <taxon>Aspergillaceae</taxon>
        <taxon>Aspergillus</taxon>
    </lineage>
</organism>